<evidence type="ECO:0000313" key="1">
    <source>
        <dbReference type="EMBL" id="CEM12142.1"/>
    </source>
</evidence>
<name>A0A0G4FG21_9ALVE</name>
<gene>
    <name evidence="1" type="ORF">Cvel_3296</name>
</gene>
<accession>A0A0G4FG21</accession>
<dbReference type="AlphaFoldDB" id="A0A0G4FG21"/>
<dbReference type="EMBL" id="CDMZ01000341">
    <property type="protein sequence ID" value="CEM12142.1"/>
    <property type="molecule type" value="Genomic_DNA"/>
</dbReference>
<sequence>MLQCRTRGALSRPSLLCRKVFPLTRLRLLSAASRAPPSPFSRGELGDETSDFYRQVTVKLQNDARLTYHIQGVAPHSPPNADADCVCRLIKEIQPGRVMLELCQYRLQLLHIYTKEEGAATMGGVSDMGGTLAAWTMFGGLLCFQLQDVVRRARKLGVPIFLCDVSGRILNHRVNSLKSVFRDGGIFAYQKISKSVRELQSREGGGGRLLPSHADALEDALDRAGSGLHRALVEDRAAFLSERVLSACEGLQRGGRGADVLVVCGVLNVDLVAERIRTNRRLTGEEVLRIGCGPPDTSRQVAAISSIPLLGVGAGAVVGLWMLAEFVGVDEVIKDTFQRVFKRTAQN</sequence>
<protein>
    <submittedName>
        <fullName evidence="1">Uncharacterized protein</fullName>
    </submittedName>
</protein>
<reference evidence="1" key="1">
    <citation type="submission" date="2014-11" db="EMBL/GenBank/DDBJ databases">
        <authorList>
            <person name="Otto D Thomas"/>
            <person name="Naeem Raeece"/>
        </authorList>
    </citation>
    <scope>NUCLEOTIDE SEQUENCE</scope>
</reference>
<dbReference type="VEuPathDB" id="CryptoDB:Cvel_3296"/>
<proteinExistence type="predicted"/>
<organism evidence="1">
    <name type="scientific">Chromera velia CCMP2878</name>
    <dbReference type="NCBI Taxonomy" id="1169474"/>
    <lineage>
        <taxon>Eukaryota</taxon>
        <taxon>Sar</taxon>
        <taxon>Alveolata</taxon>
        <taxon>Colpodellida</taxon>
        <taxon>Chromeraceae</taxon>
        <taxon>Chromera</taxon>
    </lineage>
</organism>